<sequence length="48" mass="5498">LSQVTPRAQLRQRSRVRGVTQIDSFSVSASSPTVEFQESNMDRYLQQL</sequence>
<dbReference type="EMBL" id="JABFAE010000005">
    <property type="protein sequence ID" value="MBA0828337.1"/>
    <property type="molecule type" value="Genomic_DNA"/>
</dbReference>
<comment type="caution">
    <text evidence="1">The sequence shown here is derived from an EMBL/GenBank/DDBJ whole genome shotgun (WGS) entry which is preliminary data.</text>
</comment>
<dbReference type="Proteomes" id="UP000593575">
    <property type="component" value="Unassembled WGS sequence"/>
</dbReference>
<feature type="non-terminal residue" evidence="1">
    <location>
        <position position="1"/>
    </location>
</feature>
<gene>
    <name evidence="1" type="ORF">Goarm_013020</name>
</gene>
<evidence type="ECO:0000313" key="2">
    <source>
        <dbReference type="Proteomes" id="UP000593575"/>
    </source>
</evidence>
<name>A0A7J9J1Z2_9ROSI</name>
<keyword evidence="2" id="KW-1185">Reference proteome</keyword>
<dbReference type="AlphaFoldDB" id="A0A7J9J1Z2"/>
<protein>
    <submittedName>
        <fullName evidence="1">Uncharacterized protein</fullName>
    </submittedName>
</protein>
<reference evidence="1 2" key="1">
    <citation type="journal article" date="2019" name="Genome Biol. Evol.">
        <title>Insights into the evolution of the New World diploid cottons (Gossypium, subgenus Houzingenia) based on genome sequencing.</title>
        <authorList>
            <person name="Grover C.E."/>
            <person name="Arick M.A. 2nd"/>
            <person name="Thrash A."/>
            <person name="Conover J.L."/>
            <person name="Sanders W.S."/>
            <person name="Peterson D.G."/>
            <person name="Frelichowski J.E."/>
            <person name="Scheffler J.A."/>
            <person name="Scheffler B.E."/>
            <person name="Wendel J.F."/>
        </authorList>
    </citation>
    <scope>NUCLEOTIDE SEQUENCE [LARGE SCALE GENOMIC DNA]</scope>
    <source>
        <strain evidence="1">6</strain>
        <tissue evidence="1">Leaf</tissue>
    </source>
</reference>
<organism evidence="1 2">
    <name type="scientific">Gossypium armourianum</name>
    <dbReference type="NCBI Taxonomy" id="34283"/>
    <lineage>
        <taxon>Eukaryota</taxon>
        <taxon>Viridiplantae</taxon>
        <taxon>Streptophyta</taxon>
        <taxon>Embryophyta</taxon>
        <taxon>Tracheophyta</taxon>
        <taxon>Spermatophyta</taxon>
        <taxon>Magnoliopsida</taxon>
        <taxon>eudicotyledons</taxon>
        <taxon>Gunneridae</taxon>
        <taxon>Pentapetalae</taxon>
        <taxon>rosids</taxon>
        <taxon>malvids</taxon>
        <taxon>Malvales</taxon>
        <taxon>Malvaceae</taxon>
        <taxon>Malvoideae</taxon>
        <taxon>Gossypium</taxon>
    </lineage>
</organism>
<accession>A0A7J9J1Z2</accession>
<evidence type="ECO:0000313" key="1">
    <source>
        <dbReference type="EMBL" id="MBA0828337.1"/>
    </source>
</evidence>
<feature type="non-terminal residue" evidence="1">
    <location>
        <position position="48"/>
    </location>
</feature>
<proteinExistence type="predicted"/>